<evidence type="ECO:0000256" key="1">
    <source>
        <dbReference type="SAM" id="SignalP"/>
    </source>
</evidence>
<dbReference type="GeneID" id="95501462"/>
<dbReference type="RefSeq" id="WP_266505324.1">
    <property type="nucleotide sequence ID" value="NZ_CP108036.1"/>
</dbReference>
<evidence type="ECO:0000313" key="3">
    <source>
        <dbReference type="Proteomes" id="UP001432312"/>
    </source>
</evidence>
<sequence length="152" mass="15944">MSPCPEAVTAGAARRRARAVSVLGVLSLLLALTPAARADSGGLAAPAPPCAPGWLCGWTGPAYTGVVSLVAQDMPRYPETTAYVGFNDAASVWNAGRTWSADGLRRGRCVTVYNKPDYTGSRLTVRPGQGIPQLAASFGHVRSSRFHTCRLS</sequence>
<feature type="chain" id="PRO_5047550265" evidence="1">
    <location>
        <begin position="39"/>
        <end position="152"/>
    </location>
</feature>
<dbReference type="Proteomes" id="UP001432312">
    <property type="component" value="Chromosome"/>
</dbReference>
<keyword evidence="1" id="KW-0732">Signal</keyword>
<dbReference type="Pfam" id="PF03995">
    <property type="entry name" value="Inhibitor_I36"/>
    <property type="match status" value="1"/>
</dbReference>
<organism evidence="2 3">
    <name type="scientific">Streptomyces erythrochromogenes</name>
    <dbReference type="NCBI Taxonomy" id="285574"/>
    <lineage>
        <taxon>Bacteria</taxon>
        <taxon>Bacillati</taxon>
        <taxon>Actinomycetota</taxon>
        <taxon>Actinomycetes</taxon>
        <taxon>Kitasatosporales</taxon>
        <taxon>Streptomycetaceae</taxon>
        <taxon>Streptomyces</taxon>
    </lineage>
</organism>
<dbReference type="EMBL" id="CP108036">
    <property type="protein sequence ID" value="WUN83353.1"/>
    <property type="molecule type" value="Genomic_DNA"/>
</dbReference>
<name>A0ABZ1QKY9_9ACTN</name>
<feature type="signal peptide" evidence="1">
    <location>
        <begin position="1"/>
        <end position="38"/>
    </location>
</feature>
<proteinExistence type="predicted"/>
<evidence type="ECO:0000313" key="2">
    <source>
        <dbReference type="EMBL" id="WUN83353.1"/>
    </source>
</evidence>
<reference evidence="2" key="1">
    <citation type="submission" date="2022-10" db="EMBL/GenBank/DDBJ databases">
        <title>The complete genomes of actinobacterial strains from the NBC collection.</title>
        <authorList>
            <person name="Joergensen T.S."/>
            <person name="Alvarez Arevalo M."/>
            <person name="Sterndorff E.B."/>
            <person name="Faurdal D."/>
            <person name="Vuksanovic O."/>
            <person name="Mourched A.-S."/>
            <person name="Charusanti P."/>
            <person name="Shaw S."/>
            <person name="Blin K."/>
            <person name="Weber T."/>
        </authorList>
    </citation>
    <scope>NUCLEOTIDE SEQUENCE</scope>
    <source>
        <strain evidence="2">NBC_00303</strain>
    </source>
</reference>
<protein>
    <submittedName>
        <fullName evidence="2">Peptidase inhibitor family I36 protein</fullName>
    </submittedName>
</protein>
<keyword evidence="3" id="KW-1185">Reference proteome</keyword>
<gene>
    <name evidence="2" type="ORF">OHA91_35455</name>
</gene>
<accession>A0ABZ1QKY9</accession>